<accession>A0A2H0UQC0</accession>
<dbReference type="PANTHER" id="PTHR47755:SF1">
    <property type="entry name" value="CELL DIVISION PROTEIN FTSX"/>
    <property type="match status" value="1"/>
</dbReference>
<gene>
    <name evidence="14" type="ORF">COU09_01450</name>
</gene>
<dbReference type="PANTHER" id="PTHR47755">
    <property type="entry name" value="CELL DIVISION PROTEIN FTSX"/>
    <property type="match status" value="1"/>
</dbReference>
<dbReference type="Proteomes" id="UP000229615">
    <property type="component" value="Unassembled WGS sequence"/>
</dbReference>
<dbReference type="EMBL" id="PFBB01000014">
    <property type="protein sequence ID" value="PIR88629.1"/>
    <property type="molecule type" value="Genomic_DNA"/>
</dbReference>
<dbReference type="GO" id="GO:0051301">
    <property type="term" value="P:cell division"/>
    <property type="evidence" value="ECO:0007669"/>
    <property type="project" value="UniProtKB-KW"/>
</dbReference>
<comment type="subcellular location">
    <subcellularLocation>
        <location evidence="1">Cell membrane</location>
        <topology evidence="1">Multi-pass membrane protein</topology>
    </subcellularLocation>
</comment>
<organism evidence="14 15">
    <name type="scientific">Candidatus Harrisonbacteria bacterium CG10_big_fil_rev_8_21_14_0_10_44_23</name>
    <dbReference type="NCBI Taxonomy" id="1974585"/>
    <lineage>
        <taxon>Bacteria</taxon>
        <taxon>Candidatus Harrisoniibacteriota</taxon>
    </lineage>
</organism>
<feature type="transmembrane region" description="Helical" evidence="11">
    <location>
        <begin position="20"/>
        <end position="45"/>
    </location>
</feature>
<evidence type="ECO:0000256" key="5">
    <source>
        <dbReference type="ARBA" id="ARBA00022618"/>
    </source>
</evidence>
<dbReference type="Gene3D" id="3.30.70.3040">
    <property type="match status" value="1"/>
</dbReference>
<sequence>MLTIGRIVKYGAQYFWRHAWLSTATIVIMVLALLMYQSLMIFGFVTDYAVTTIEDKIDISVYFKVNAEEEDILKIETALKTLPEIRGTEYISREAALAEVQASHTDDAVSQALELIQGNPFRALINIQAEDPNQYPDIAAYLSNQEFEPIIDEVDFTRNREAIEKLNRLIETANGFGLGIAIFITLAAALVIYNTIRLAIYSSREEIMVMRLVGASNSFIKGPYLVNGIFYGLTGTIVTLLITAPIINFMSPHLDKFLPGLALESYFYSNFFSLFFALVLFGVGLGLVSSWTSMQRYLRV</sequence>
<dbReference type="Pfam" id="PF18075">
    <property type="entry name" value="FtsX_ECD"/>
    <property type="match status" value="1"/>
</dbReference>
<evidence type="ECO:0000256" key="4">
    <source>
        <dbReference type="ARBA" id="ARBA00022475"/>
    </source>
</evidence>
<evidence type="ECO:0000256" key="3">
    <source>
        <dbReference type="ARBA" id="ARBA00021907"/>
    </source>
</evidence>
<evidence type="ECO:0000256" key="6">
    <source>
        <dbReference type="ARBA" id="ARBA00022692"/>
    </source>
</evidence>
<dbReference type="Pfam" id="PF02687">
    <property type="entry name" value="FtsX"/>
    <property type="match status" value="1"/>
</dbReference>
<evidence type="ECO:0000256" key="8">
    <source>
        <dbReference type="ARBA" id="ARBA00023136"/>
    </source>
</evidence>
<keyword evidence="4 10" id="KW-1003">Cell membrane</keyword>
<evidence type="ECO:0000256" key="9">
    <source>
        <dbReference type="ARBA" id="ARBA00023306"/>
    </source>
</evidence>
<dbReference type="AlphaFoldDB" id="A0A2H0UQC0"/>
<dbReference type="GO" id="GO:0005886">
    <property type="term" value="C:plasma membrane"/>
    <property type="evidence" value="ECO:0007669"/>
    <property type="project" value="UniProtKB-SubCell"/>
</dbReference>
<evidence type="ECO:0000256" key="10">
    <source>
        <dbReference type="PIRNR" id="PIRNR003097"/>
    </source>
</evidence>
<dbReference type="InterPro" id="IPR003838">
    <property type="entry name" value="ABC3_permease_C"/>
</dbReference>
<dbReference type="PIRSF" id="PIRSF003097">
    <property type="entry name" value="FtsX"/>
    <property type="match status" value="1"/>
</dbReference>
<comment type="caution">
    <text evidence="14">The sequence shown here is derived from an EMBL/GenBank/DDBJ whole genome shotgun (WGS) entry which is preliminary data.</text>
</comment>
<proteinExistence type="inferred from homology"/>
<name>A0A2H0UQC0_9BACT</name>
<evidence type="ECO:0000256" key="2">
    <source>
        <dbReference type="ARBA" id="ARBA00007379"/>
    </source>
</evidence>
<feature type="transmembrane region" description="Helical" evidence="11">
    <location>
        <begin position="224"/>
        <end position="247"/>
    </location>
</feature>
<feature type="domain" description="FtsX extracellular" evidence="13">
    <location>
        <begin position="58"/>
        <end position="145"/>
    </location>
</feature>
<feature type="transmembrane region" description="Helical" evidence="11">
    <location>
        <begin position="176"/>
        <end position="203"/>
    </location>
</feature>
<keyword evidence="6 11" id="KW-0812">Transmembrane</keyword>
<keyword evidence="8 10" id="KW-0472">Membrane</keyword>
<evidence type="ECO:0000259" key="12">
    <source>
        <dbReference type="Pfam" id="PF02687"/>
    </source>
</evidence>
<feature type="transmembrane region" description="Helical" evidence="11">
    <location>
        <begin position="267"/>
        <end position="288"/>
    </location>
</feature>
<dbReference type="InterPro" id="IPR004513">
    <property type="entry name" value="FtsX"/>
</dbReference>
<evidence type="ECO:0000256" key="7">
    <source>
        <dbReference type="ARBA" id="ARBA00022989"/>
    </source>
</evidence>
<evidence type="ECO:0000256" key="11">
    <source>
        <dbReference type="SAM" id="Phobius"/>
    </source>
</evidence>
<evidence type="ECO:0000313" key="14">
    <source>
        <dbReference type="EMBL" id="PIR88629.1"/>
    </source>
</evidence>
<protein>
    <recommendedName>
        <fullName evidence="3 10">Cell division protein FtsX</fullName>
    </recommendedName>
</protein>
<evidence type="ECO:0000259" key="13">
    <source>
        <dbReference type="Pfam" id="PF18075"/>
    </source>
</evidence>
<keyword evidence="5 10" id="KW-0132">Cell division</keyword>
<comment type="similarity">
    <text evidence="2 10">Belongs to the ABC-4 integral membrane protein family. FtsX subfamily.</text>
</comment>
<evidence type="ECO:0000256" key="1">
    <source>
        <dbReference type="ARBA" id="ARBA00004651"/>
    </source>
</evidence>
<dbReference type="InterPro" id="IPR040690">
    <property type="entry name" value="FtsX_ECD"/>
</dbReference>
<evidence type="ECO:0000313" key="15">
    <source>
        <dbReference type="Proteomes" id="UP000229615"/>
    </source>
</evidence>
<feature type="domain" description="ABC3 transporter permease C-terminal" evidence="12">
    <location>
        <begin position="180"/>
        <end position="299"/>
    </location>
</feature>
<reference evidence="15" key="1">
    <citation type="submission" date="2017-09" db="EMBL/GenBank/DDBJ databases">
        <title>Depth-based differentiation of microbial function through sediment-hosted aquifers and enrichment of novel symbionts in the deep terrestrial subsurface.</title>
        <authorList>
            <person name="Probst A.J."/>
            <person name="Ladd B."/>
            <person name="Jarett J.K."/>
            <person name="Geller-Mcgrath D.E."/>
            <person name="Sieber C.M.K."/>
            <person name="Emerson J.B."/>
            <person name="Anantharaman K."/>
            <person name="Thomas B.C."/>
            <person name="Malmstrom R."/>
            <person name="Stieglmeier M."/>
            <person name="Klingl A."/>
            <person name="Woyke T."/>
            <person name="Ryan C.M."/>
            <person name="Banfield J.F."/>
        </authorList>
    </citation>
    <scope>NUCLEOTIDE SEQUENCE [LARGE SCALE GENOMIC DNA]</scope>
</reference>
<keyword evidence="9 10" id="KW-0131">Cell cycle</keyword>
<keyword evidence="7 11" id="KW-1133">Transmembrane helix</keyword>